<name>A0A1A9WHC3_9MUSC</name>
<dbReference type="AlphaFoldDB" id="A0A1A9WHC3"/>
<reference evidence="1" key="2">
    <citation type="submission" date="2020-05" db="UniProtKB">
        <authorList>
            <consortium name="EnsemblMetazoa"/>
        </authorList>
    </citation>
    <scope>IDENTIFICATION</scope>
    <source>
        <strain evidence="1">IAEA</strain>
    </source>
</reference>
<dbReference type="EnsemblMetazoa" id="GBRI019735-RA">
    <property type="protein sequence ID" value="GBRI019735-PA"/>
    <property type="gene ID" value="GBRI019735"/>
</dbReference>
<evidence type="ECO:0000313" key="1">
    <source>
        <dbReference type="EnsemblMetazoa" id="GBRI019735-PA"/>
    </source>
</evidence>
<accession>A0A1A9WHC3</accession>
<protein>
    <submittedName>
        <fullName evidence="1">Uncharacterized protein</fullName>
    </submittedName>
</protein>
<evidence type="ECO:0000313" key="2">
    <source>
        <dbReference type="Proteomes" id="UP000091820"/>
    </source>
</evidence>
<reference evidence="2" key="1">
    <citation type="submission" date="2014-03" db="EMBL/GenBank/DDBJ databases">
        <authorList>
            <person name="Aksoy S."/>
            <person name="Warren W."/>
            <person name="Wilson R.K."/>
        </authorList>
    </citation>
    <scope>NUCLEOTIDE SEQUENCE [LARGE SCALE GENOMIC DNA]</scope>
    <source>
        <strain evidence="2">IAEA</strain>
    </source>
</reference>
<proteinExistence type="predicted"/>
<organism evidence="1 2">
    <name type="scientific">Glossina brevipalpis</name>
    <dbReference type="NCBI Taxonomy" id="37001"/>
    <lineage>
        <taxon>Eukaryota</taxon>
        <taxon>Metazoa</taxon>
        <taxon>Ecdysozoa</taxon>
        <taxon>Arthropoda</taxon>
        <taxon>Hexapoda</taxon>
        <taxon>Insecta</taxon>
        <taxon>Pterygota</taxon>
        <taxon>Neoptera</taxon>
        <taxon>Endopterygota</taxon>
        <taxon>Diptera</taxon>
        <taxon>Brachycera</taxon>
        <taxon>Muscomorpha</taxon>
        <taxon>Hippoboscoidea</taxon>
        <taxon>Glossinidae</taxon>
        <taxon>Glossina</taxon>
    </lineage>
</organism>
<dbReference type="Proteomes" id="UP000091820">
    <property type="component" value="Unassembled WGS sequence"/>
</dbReference>
<sequence>MSPKDSQNDRVTITDHDVLATLDFYCAKLAQLFILEAEKEKRSTLKNSLKKTLKKLEQKLQK</sequence>
<dbReference type="VEuPathDB" id="VectorBase:GBRI019735"/>
<keyword evidence="2" id="KW-1185">Reference proteome</keyword>